<sequence length="339" mass="36732">MVSSSNSTPVSGETTPNFAATLLTPSNRGPISFNAGAFPLKLTPNNYPSCGLPSLSNIGDRVAVGTYFCILGTSNQLVLQTPSPSPNSPSPHTPPSLSSSSPLAHSSSSSPPSPPLAPPLAPPQPLRTHSMVTRAQNNIFKLKQLFHTIPTPVTTSLEPTCVSQALKEPIWRQAMFEEFTALVWQGTWELVPLNASQHLIGCKWDFRVKRDKDGSIECYKARLVAKGNNSNLIRSLVQKMEQCFSLKDLGPLTFFLGIEAIPTSTGLLLSQHKNILDILRRANMDVVKLVSMPLPSSAHLSSSAGLALFDSSDYCHILGSLRYLTLTRLDISFVVNRLS</sequence>
<evidence type="ECO:0008006" key="4">
    <source>
        <dbReference type="Google" id="ProtNLM"/>
    </source>
</evidence>
<gene>
    <name evidence="2" type="ORF">SLEP1_g8077</name>
</gene>
<dbReference type="EMBL" id="BPVZ01000008">
    <property type="protein sequence ID" value="GKU94613.1"/>
    <property type="molecule type" value="Genomic_DNA"/>
</dbReference>
<proteinExistence type="predicted"/>
<feature type="region of interest" description="Disordered" evidence="1">
    <location>
        <begin position="80"/>
        <end position="127"/>
    </location>
</feature>
<evidence type="ECO:0000313" key="3">
    <source>
        <dbReference type="Proteomes" id="UP001054252"/>
    </source>
</evidence>
<name>A0AAV5I0H9_9ROSI</name>
<accession>A0AAV5I0H9</accession>
<organism evidence="2 3">
    <name type="scientific">Rubroshorea leprosula</name>
    <dbReference type="NCBI Taxonomy" id="152421"/>
    <lineage>
        <taxon>Eukaryota</taxon>
        <taxon>Viridiplantae</taxon>
        <taxon>Streptophyta</taxon>
        <taxon>Embryophyta</taxon>
        <taxon>Tracheophyta</taxon>
        <taxon>Spermatophyta</taxon>
        <taxon>Magnoliopsida</taxon>
        <taxon>eudicotyledons</taxon>
        <taxon>Gunneridae</taxon>
        <taxon>Pentapetalae</taxon>
        <taxon>rosids</taxon>
        <taxon>malvids</taxon>
        <taxon>Malvales</taxon>
        <taxon>Dipterocarpaceae</taxon>
        <taxon>Rubroshorea</taxon>
    </lineage>
</organism>
<comment type="caution">
    <text evidence="2">The sequence shown here is derived from an EMBL/GenBank/DDBJ whole genome shotgun (WGS) entry which is preliminary data.</text>
</comment>
<evidence type="ECO:0000313" key="2">
    <source>
        <dbReference type="EMBL" id="GKU94613.1"/>
    </source>
</evidence>
<feature type="compositionally biased region" description="Low complexity" evidence="1">
    <location>
        <begin position="95"/>
        <end position="110"/>
    </location>
</feature>
<reference evidence="2 3" key="1">
    <citation type="journal article" date="2021" name="Commun. Biol.">
        <title>The genome of Shorea leprosula (Dipterocarpaceae) highlights the ecological relevance of drought in aseasonal tropical rainforests.</title>
        <authorList>
            <person name="Ng K.K.S."/>
            <person name="Kobayashi M.J."/>
            <person name="Fawcett J.A."/>
            <person name="Hatakeyama M."/>
            <person name="Paape T."/>
            <person name="Ng C.H."/>
            <person name="Ang C.C."/>
            <person name="Tnah L.H."/>
            <person name="Lee C.T."/>
            <person name="Nishiyama T."/>
            <person name="Sese J."/>
            <person name="O'Brien M.J."/>
            <person name="Copetti D."/>
            <person name="Mohd Noor M.I."/>
            <person name="Ong R.C."/>
            <person name="Putra M."/>
            <person name="Sireger I.Z."/>
            <person name="Indrioko S."/>
            <person name="Kosugi Y."/>
            <person name="Izuno A."/>
            <person name="Isagi Y."/>
            <person name="Lee S.L."/>
            <person name="Shimizu K.K."/>
        </authorList>
    </citation>
    <scope>NUCLEOTIDE SEQUENCE [LARGE SCALE GENOMIC DNA]</scope>
    <source>
        <strain evidence="2">214</strain>
    </source>
</reference>
<feature type="compositionally biased region" description="Pro residues" evidence="1">
    <location>
        <begin position="111"/>
        <end position="125"/>
    </location>
</feature>
<keyword evidence="3" id="KW-1185">Reference proteome</keyword>
<protein>
    <recommendedName>
        <fullName evidence="4">Reverse transcriptase Ty1/copia-type domain-containing protein</fullName>
    </recommendedName>
</protein>
<dbReference type="Proteomes" id="UP001054252">
    <property type="component" value="Unassembled WGS sequence"/>
</dbReference>
<feature type="compositionally biased region" description="Pro residues" evidence="1">
    <location>
        <begin position="83"/>
        <end position="94"/>
    </location>
</feature>
<dbReference type="AlphaFoldDB" id="A0AAV5I0H9"/>
<evidence type="ECO:0000256" key="1">
    <source>
        <dbReference type="SAM" id="MobiDB-lite"/>
    </source>
</evidence>